<sequence>MLSVRGRSPKPESYRKGRGRLSSGDIPVRFDRLTAKWLCFPLEISIRDESTGSRKREYIGRVFQRGVVPTIAQQGGVSLIRPVMFYTCSSFVVIDSSAASDSSLFPPREGSIDPANYAKEHGKHRMSRSR</sequence>
<evidence type="ECO:0000313" key="3">
    <source>
        <dbReference type="Proteomes" id="UP001287286"/>
    </source>
</evidence>
<comment type="caution">
    <text evidence="2">The sequence shown here is derived from an EMBL/GenBank/DDBJ whole genome shotgun (WGS) entry which is preliminary data.</text>
</comment>
<dbReference type="EMBL" id="JAWRVI010000335">
    <property type="protein sequence ID" value="KAK4067487.1"/>
    <property type="molecule type" value="Genomic_DNA"/>
</dbReference>
<proteinExistence type="predicted"/>
<feature type="region of interest" description="Disordered" evidence="1">
    <location>
        <begin position="100"/>
        <end position="130"/>
    </location>
</feature>
<accession>A0ABR0BCW0</accession>
<evidence type="ECO:0000313" key="2">
    <source>
        <dbReference type="EMBL" id="KAK4067487.1"/>
    </source>
</evidence>
<dbReference type="Proteomes" id="UP001287286">
    <property type="component" value="Unassembled WGS sequence"/>
</dbReference>
<keyword evidence="3" id="KW-1185">Reference proteome</keyword>
<feature type="compositionally biased region" description="Basic residues" evidence="1">
    <location>
        <begin position="121"/>
        <end position="130"/>
    </location>
</feature>
<reference evidence="2 3" key="1">
    <citation type="journal article" date="2024" name="Microbiol. Resour. Announc.">
        <title>Genome annotations for the ascomycete fungi Trichoderma harzianum, Trichoderma aggressivum, and Purpureocillium lilacinum.</title>
        <authorList>
            <person name="Beijen E.P.W."/>
            <person name="Ohm R.A."/>
        </authorList>
    </citation>
    <scope>NUCLEOTIDE SEQUENCE [LARGE SCALE GENOMIC DNA]</scope>
    <source>
        <strain evidence="2 3">CBS 150709</strain>
    </source>
</reference>
<protein>
    <submittedName>
        <fullName evidence="2">Uncharacterized protein</fullName>
    </submittedName>
</protein>
<gene>
    <name evidence="2" type="ORF">Purlil1_13865</name>
</gene>
<organism evidence="2 3">
    <name type="scientific">Purpureocillium lilacinum</name>
    <name type="common">Paecilomyces lilacinus</name>
    <dbReference type="NCBI Taxonomy" id="33203"/>
    <lineage>
        <taxon>Eukaryota</taxon>
        <taxon>Fungi</taxon>
        <taxon>Dikarya</taxon>
        <taxon>Ascomycota</taxon>
        <taxon>Pezizomycotina</taxon>
        <taxon>Sordariomycetes</taxon>
        <taxon>Hypocreomycetidae</taxon>
        <taxon>Hypocreales</taxon>
        <taxon>Ophiocordycipitaceae</taxon>
        <taxon>Purpureocillium</taxon>
    </lineage>
</organism>
<evidence type="ECO:0000256" key="1">
    <source>
        <dbReference type="SAM" id="MobiDB-lite"/>
    </source>
</evidence>
<name>A0ABR0BCW0_PURLI</name>